<dbReference type="OrthoDB" id="8779193at2"/>
<dbReference type="KEGG" id="lal:AT746_10685"/>
<evidence type="ECO:0000313" key="1">
    <source>
        <dbReference type="EMBL" id="ALS98689.1"/>
    </source>
</evidence>
<proteinExistence type="predicted"/>
<name>A0A0U3AIY3_9ALTE</name>
<accession>A0A0U3AIY3</accession>
<evidence type="ECO:0000313" key="2">
    <source>
        <dbReference type="Proteomes" id="UP000068447"/>
    </source>
</evidence>
<gene>
    <name evidence="1" type="ORF">AT746_10685</name>
</gene>
<dbReference type="STRING" id="1526571.AT746_10685"/>
<dbReference type="AlphaFoldDB" id="A0A0U3AIY3"/>
<reference evidence="1 2" key="1">
    <citation type="submission" date="2015-12" db="EMBL/GenBank/DDBJ databases">
        <title>Complete genome of Lacimicrobium alkaliphilum KCTC 32984.</title>
        <authorList>
            <person name="Kim S.-G."/>
            <person name="Lee Y.-J."/>
        </authorList>
    </citation>
    <scope>NUCLEOTIDE SEQUENCE [LARGE SCALE GENOMIC DNA]</scope>
    <source>
        <strain evidence="1 2">YelD216</strain>
    </source>
</reference>
<evidence type="ECO:0008006" key="3">
    <source>
        <dbReference type="Google" id="ProtNLM"/>
    </source>
</evidence>
<organism evidence="1 2">
    <name type="scientific">Lacimicrobium alkaliphilum</name>
    <dbReference type="NCBI Taxonomy" id="1526571"/>
    <lineage>
        <taxon>Bacteria</taxon>
        <taxon>Pseudomonadati</taxon>
        <taxon>Pseudomonadota</taxon>
        <taxon>Gammaproteobacteria</taxon>
        <taxon>Alteromonadales</taxon>
        <taxon>Alteromonadaceae</taxon>
        <taxon>Lacimicrobium</taxon>
    </lineage>
</organism>
<keyword evidence="2" id="KW-1185">Reference proteome</keyword>
<sequence>MQMTREELENLMADSAHNAIVATREEFGIELDNSVDSVAQVDEVILKWLERYKDKSLENNAVFTLCNLYGAYVGEIFRKLVGGHWHYDQSNPDTPYVVLEYAGHTYAFAGICYQRLVNDSQISVKSYFDQAVSNNAQ</sequence>
<dbReference type="EMBL" id="CP013650">
    <property type="protein sequence ID" value="ALS98689.1"/>
    <property type="molecule type" value="Genomic_DNA"/>
</dbReference>
<dbReference type="Proteomes" id="UP000068447">
    <property type="component" value="Chromosome"/>
</dbReference>
<dbReference type="RefSeq" id="WP_062480149.1">
    <property type="nucleotide sequence ID" value="NZ_CP013650.1"/>
</dbReference>
<protein>
    <recommendedName>
        <fullName evidence="3">DUF3806 domain-containing protein</fullName>
    </recommendedName>
</protein>